<keyword evidence="3 10" id="KW-1003">Cell membrane</keyword>
<gene>
    <name evidence="10 13" type="primary">secF</name>
    <name evidence="13" type="ORF">JF922_23555</name>
</gene>
<dbReference type="HAMAP" id="MF_01464_B">
    <property type="entry name" value="SecF_B"/>
    <property type="match status" value="1"/>
</dbReference>
<dbReference type="RefSeq" id="WP_338205078.1">
    <property type="nucleotide sequence ID" value="NZ_JAEKNR010000234.1"/>
</dbReference>
<keyword evidence="9 10" id="KW-0472">Membrane</keyword>
<comment type="subunit">
    <text evidence="10">Forms a complex with SecD. Part of the essential Sec protein translocation apparatus which comprises SecA, SecYEG and auxiliary proteins SecDF. Other proteins may also be involved.</text>
</comment>
<comment type="function">
    <text evidence="10">Part of the Sec protein translocase complex. Interacts with the SecYEG preprotein conducting channel. SecDF uses the proton motive force (PMF) to complete protein translocation after the ATP-dependent function of SecA.</text>
</comment>
<evidence type="ECO:0000256" key="2">
    <source>
        <dbReference type="ARBA" id="ARBA00022448"/>
    </source>
</evidence>
<keyword evidence="5 10" id="KW-0812">Transmembrane</keyword>
<evidence type="ECO:0000256" key="10">
    <source>
        <dbReference type="HAMAP-Rule" id="MF_01464"/>
    </source>
</evidence>
<dbReference type="GO" id="GO:0065002">
    <property type="term" value="P:intracellular protein transmembrane transport"/>
    <property type="evidence" value="ECO:0007669"/>
    <property type="project" value="UniProtKB-UniRule"/>
</dbReference>
<dbReference type="PANTHER" id="PTHR30081:SF8">
    <property type="entry name" value="PROTEIN TRANSLOCASE SUBUNIT SECF"/>
    <property type="match status" value="1"/>
</dbReference>
<keyword evidence="7 10" id="KW-1133">Transmembrane helix</keyword>
<dbReference type="Gene3D" id="1.20.1640.10">
    <property type="entry name" value="Multidrug efflux transporter AcrB transmembrane domain"/>
    <property type="match status" value="1"/>
</dbReference>
<keyword evidence="14" id="KW-1185">Reference proteome</keyword>
<sequence length="333" mass="36434">MAELSREARSGRLLTADPEPEEVREATGPQPRVRRLDIIGRRNWFFALSLLIIIPGMFSMVTRGFLLGIDFAGGTEFIVKFQNRPSLQAVEATVARDNVSGVVQQAADGSFIIRASPLTPVQQQKVKDDLQKTGGPISQYRADSVGPTVAREIVTSALLAVVAAAVLILLYLAFRFRRVQGGWRSGFQFGGSALLALLHDVFLLAGIFSILGAYFHLRIGEIDSFFLTAVLTVVGFSVHDTIVVFDRIRENLVVSSRLTFEQVVNLSIMQTAARSIITSFTVVIVLLALLLFGGETLKGFVLALLIGIISGTYSSIFNASPLLVVWRRLQPVR</sequence>
<evidence type="ECO:0000313" key="14">
    <source>
        <dbReference type="Proteomes" id="UP000612893"/>
    </source>
</evidence>
<dbReference type="InterPro" id="IPR005665">
    <property type="entry name" value="SecF_bac"/>
</dbReference>
<feature type="compositionally biased region" description="Basic and acidic residues" evidence="11">
    <location>
        <begin position="1"/>
        <end position="10"/>
    </location>
</feature>
<dbReference type="GO" id="GO:0006605">
    <property type="term" value="P:protein targeting"/>
    <property type="evidence" value="ECO:0007669"/>
    <property type="project" value="UniProtKB-UniRule"/>
</dbReference>
<evidence type="ECO:0000256" key="7">
    <source>
        <dbReference type="ARBA" id="ARBA00022989"/>
    </source>
</evidence>
<dbReference type="PROSITE" id="PS50156">
    <property type="entry name" value="SSD"/>
    <property type="match status" value="1"/>
</dbReference>
<feature type="transmembrane region" description="Helical" evidence="10">
    <location>
        <begin position="225"/>
        <end position="245"/>
    </location>
</feature>
<dbReference type="Proteomes" id="UP000612893">
    <property type="component" value="Unassembled WGS sequence"/>
</dbReference>
<evidence type="ECO:0000256" key="9">
    <source>
        <dbReference type="ARBA" id="ARBA00023136"/>
    </source>
</evidence>
<dbReference type="InterPro" id="IPR022813">
    <property type="entry name" value="SecD/SecF_arch_bac"/>
</dbReference>
<evidence type="ECO:0000259" key="12">
    <source>
        <dbReference type="PROSITE" id="PS50156"/>
    </source>
</evidence>
<evidence type="ECO:0000313" key="13">
    <source>
        <dbReference type="EMBL" id="MBJ7601034.1"/>
    </source>
</evidence>
<dbReference type="InterPro" id="IPR022645">
    <property type="entry name" value="SecD/SecF_bac"/>
</dbReference>
<evidence type="ECO:0000256" key="5">
    <source>
        <dbReference type="ARBA" id="ARBA00022692"/>
    </source>
</evidence>
<feature type="domain" description="SSD" evidence="12">
    <location>
        <begin position="157"/>
        <end position="325"/>
    </location>
</feature>
<dbReference type="NCBIfam" id="TIGR00966">
    <property type="entry name" value="transloc_SecF"/>
    <property type="match status" value="1"/>
</dbReference>
<feature type="transmembrane region" description="Helical" evidence="10">
    <location>
        <begin position="300"/>
        <end position="326"/>
    </location>
</feature>
<keyword evidence="6 10" id="KW-0653">Protein transport</keyword>
<reference evidence="13" key="1">
    <citation type="submission" date="2020-10" db="EMBL/GenBank/DDBJ databases">
        <title>Ca. Dormibacterota MAGs.</title>
        <authorList>
            <person name="Montgomery K."/>
        </authorList>
    </citation>
    <scope>NUCLEOTIDE SEQUENCE [LARGE SCALE GENOMIC DNA]</scope>
    <source>
        <strain evidence="13">SC8812_S17_10</strain>
    </source>
</reference>
<dbReference type="PRINTS" id="PR01755">
    <property type="entry name" value="SECFTRNLCASE"/>
</dbReference>
<dbReference type="SUPFAM" id="SSF82866">
    <property type="entry name" value="Multidrug efflux transporter AcrB transmembrane domain"/>
    <property type="match status" value="1"/>
</dbReference>
<protein>
    <recommendedName>
        <fullName evidence="10">Protein-export membrane protein SecF</fullName>
    </recommendedName>
</protein>
<dbReference type="GO" id="GO:0005886">
    <property type="term" value="C:plasma membrane"/>
    <property type="evidence" value="ECO:0007669"/>
    <property type="project" value="UniProtKB-SubCell"/>
</dbReference>
<dbReference type="EMBL" id="JAEKNR010000234">
    <property type="protein sequence ID" value="MBJ7601034.1"/>
    <property type="molecule type" value="Genomic_DNA"/>
</dbReference>
<accession>A0A934K8X8</accession>
<dbReference type="AlphaFoldDB" id="A0A934K8X8"/>
<evidence type="ECO:0000256" key="8">
    <source>
        <dbReference type="ARBA" id="ARBA00023010"/>
    </source>
</evidence>
<keyword evidence="8 10" id="KW-0811">Translocation</keyword>
<keyword evidence="2 10" id="KW-0813">Transport</keyword>
<dbReference type="Pfam" id="PF02355">
    <property type="entry name" value="SecD_SecF_C"/>
    <property type="match status" value="1"/>
</dbReference>
<feature type="transmembrane region" description="Helical" evidence="10">
    <location>
        <begin position="194"/>
        <end position="219"/>
    </location>
</feature>
<proteinExistence type="inferred from homology"/>
<comment type="caution">
    <text evidence="13">The sequence shown here is derived from an EMBL/GenBank/DDBJ whole genome shotgun (WGS) entry which is preliminary data.</text>
</comment>
<dbReference type="InterPro" id="IPR000731">
    <property type="entry name" value="SSD"/>
</dbReference>
<evidence type="ECO:0000256" key="6">
    <source>
        <dbReference type="ARBA" id="ARBA00022927"/>
    </source>
</evidence>
<evidence type="ECO:0000256" key="1">
    <source>
        <dbReference type="ARBA" id="ARBA00004651"/>
    </source>
</evidence>
<dbReference type="Pfam" id="PF07549">
    <property type="entry name" value="Sec_GG"/>
    <property type="match status" value="1"/>
</dbReference>
<evidence type="ECO:0000256" key="4">
    <source>
        <dbReference type="ARBA" id="ARBA00022519"/>
    </source>
</evidence>
<keyword evidence="4" id="KW-0997">Cell inner membrane</keyword>
<evidence type="ECO:0000256" key="11">
    <source>
        <dbReference type="SAM" id="MobiDB-lite"/>
    </source>
</evidence>
<feature type="transmembrane region" description="Helical" evidence="10">
    <location>
        <begin position="44"/>
        <end position="66"/>
    </location>
</feature>
<dbReference type="InterPro" id="IPR022646">
    <property type="entry name" value="SecD/SecF_CS"/>
</dbReference>
<dbReference type="GO" id="GO:0043952">
    <property type="term" value="P:protein transport by the Sec complex"/>
    <property type="evidence" value="ECO:0007669"/>
    <property type="project" value="UniProtKB-UniRule"/>
</dbReference>
<feature type="region of interest" description="Disordered" evidence="11">
    <location>
        <begin position="1"/>
        <end position="29"/>
    </location>
</feature>
<name>A0A934K8X8_9BACT</name>
<dbReference type="PANTHER" id="PTHR30081">
    <property type="entry name" value="PROTEIN-EXPORT MEMBRANE PROTEIN SEC"/>
    <property type="match status" value="1"/>
</dbReference>
<feature type="transmembrane region" description="Helical" evidence="10">
    <location>
        <begin position="276"/>
        <end position="294"/>
    </location>
</feature>
<dbReference type="InterPro" id="IPR048634">
    <property type="entry name" value="SecD_SecF_C"/>
</dbReference>
<comment type="similarity">
    <text evidence="10">Belongs to the SecD/SecF family. SecF subfamily.</text>
</comment>
<comment type="subcellular location">
    <subcellularLocation>
        <location evidence="1 10">Cell membrane</location>
        <topology evidence="1 10">Multi-pass membrane protein</topology>
    </subcellularLocation>
</comment>
<feature type="transmembrane region" description="Helical" evidence="10">
    <location>
        <begin position="153"/>
        <end position="174"/>
    </location>
</feature>
<evidence type="ECO:0000256" key="3">
    <source>
        <dbReference type="ARBA" id="ARBA00022475"/>
    </source>
</evidence>
<organism evidence="13 14">
    <name type="scientific">Candidatus Nephthysia bennettiae</name>
    <dbReference type="NCBI Taxonomy" id="3127016"/>
    <lineage>
        <taxon>Bacteria</taxon>
        <taxon>Bacillati</taxon>
        <taxon>Candidatus Dormiibacterota</taxon>
        <taxon>Candidatus Dormibacteria</taxon>
        <taxon>Candidatus Dormibacterales</taxon>
        <taxon>Candidatus Dormibacteraceae</taxon>
        <taxon>Candidatus Nephthysia</taxon>
    </lineage>
</organism>